<keyword evidence="9 11" id="KW-0472">Membrane</keyword>
<evidence type="ECO:0000256" key="5">
    <source>
        <dbReference type="ARBA" id="ARBA00022692"/>
    </source>
</evidence>
<comment type="subcellular location">
    <subcellularLocation>
        <location evidence="1 11">Cell outer membrane</location>
        <topology evidence="1 11">Multi-pass membrane protein</topology>
    </subcellularLocation>
</comment>
<feature type="domain" description="TonB-dependent receptor plug" evidence="14">
    <location>
        <begin position="38"/>
        <end position="141"/>
    </location>
</feature>
<evidence type="ECO:0000256" key="8">
    <source>
        <dbReference type="ARBA" id="ARBA00023077"/>
    </source>
</evidence>
<evidence type="ECO:0000256" key="2">
    <source>
        <dbReference type="ARBA" id="ARBA00022448"/>
    </source>
</evidence>
<feature type="domain" description="TonB-dependent receptor-like beta-barrel" evidence="13">
    <location>
        <begin position="256"/>
        <end position="659"/>
    </location>
</feature>
<dbReference type="InterPro" id="IPR039426">
    <property type="entry name" value="TonB-dep_rcpt-like"/>
</dbReference>
<dbReference type="EMBL" id="UFVD01000001">
    <property type="protein sequence ID" value="SUX11108.1"/>
    <property type="molecule type" value="Genomic_DNA"/>
</dbReference>
<keyword evidence="16" id="KW-1185">Reference proteome</keyword>
<evidence type="ECO:0000256" key="6">
    <source>
        <dbReference type="ARBA" id="ARBA00023004"/>
    </source>
</evidence>
<dbReference type="InterPro" id="IPR000531">
    <property type="entry name" value="Beta-barrel_TonB"/>
</dbReference>
<dbReference type="OrthoDB" id="5389752at2"/>
<dbReference type="InterPro" id="IPR012910">
    <property type="entry name" value="Plug_dom"/>
</dbReference>
<evidence type="ECO:0000256" key="11">
    <source>
        <dbReference type="PROSITE-ProRule" id="PRU01360"/>
    </source>
</evidence>
<evidence type="ECO:0000313" key="16">
    <source>
        <dbReference type="Proteomes" id="UP000254920"/>
    </source>
</evidence>
<keyword evidence="5 11" id="KW-0812">Transmembrane</keyword>
<dbReference type="GeneID" id="93089977"/>
<dbReference type="PANTHER" id="PTHR32552:SF81">
    <property type="entry name" value="TONB-DEPENDENT OUTER MEMBRANE RECEPTOR"/>
    <property type="match status" value="1"/>
</dbReference>
<dbReference type="PROSITE" id="PS52016">
    <property type="entry name" value="TONB_DEPENDENT_REC_3"/>
    <property type="match status" value="1"/>
</dbReference>
<gene>
    <name evidence="15" type="primary">cirA</name>
    <name evidence="15" type="ORF">NCTC12475_01323</name>
</gene>
<evidence type="ECO:0000259" key="14">
    <source>
        <dbReference type="Pfam" id="PF07715"/>
    </source>
</evidence>
<dbReference type="Pfam" id="PF00593">
    <property type="entry name" value="TonB_dep_Rec_b-barrel"/>
    <property type="match status" value="1"/>
</dbReference>
<protein>
    <submittedName>
        <fullName evidence="15">Ribosome-binding factor A</fullName>
    </submittedName>
</protein>
<dbReference type="RefSeq" id="WP_089181881.1">
    <property type="nucleotide sequence ID" value="NZ_CP043427.1"/>
</dbReference>
<keyword evidence="6" id="KW-0408">Iron</keyword>
<dbReference type="Pfam" id="PF07715">
    <property type="entry name" value="Plug"/>
    <property type="match status" value="1"/>
</dbReference>
<dbReference type="STRING" id="32024.GCA_000788295_01648"/>
<dbReference type="Proteomes" id="UP000254920">
    <property type="component" value="Unassembled WGS sequence"/>
</dbReference>
<proteinExistence type="inferred from homology"/>
<evidence type="ECO:0000313" key="15">
    <source>
        <dbReference type="EMBL" id="SUX11108.1"/>
    </source>
</evidence>
<dbReference type="CDD" id="cd01347">
    <property type="entry name" value="ligand_gated_channel"/>
    <property type="match status" value="1"/>
</dbReference>
<accession>A0A381DKC5</accession>
<dbReference type="AlphaFoldDB" id="A0A381DKC5"/>
<evidence type="ECO:0000259" key="13">
    <source>
        <dbReference type="Pfam" id="PF00593"/>
    </source>
</evidence>
<dbReference type="Gene3D" id="2.40.170.20">
    <property type="entry name" value="TonB-dependent receptor, beta-barrel domain"/>
    <property type="match status" value="1"/>
</dbReference>
<evidence type="ECO:0000256" key="9">
    <source>
        <dbReference type="ARBA" id="ARBA00023136"/>
    </source>
</evidence>
<dbReference type="PANTHER" id="PTHR32552">
    <property type="entry name" value="FERRICHROME IRON RECEPTOR-RELATED"/>
    <property type="match status" value="1"/>
</dbReference>
<organism evidence="15 16">
    <name type="scientific">Campylobacter sputorum subsp. sputorum</name>
    <dbReference type="NCBI Taxonomy" id="32024"/>
    <lineage>
        <taxon>Bacteria</taxon>
        <taxon>Pseudomonadati</taxon>
        <taxon>Campylobacterota</taxon>
        <taxon>Epsilonproteobacteria</taxon>
        <taxon>Campylobacterales</taxon>
        <taxon>Campylobacteraceae</taxon>
        <taxon>Campylobacter</taxon>
    </lineage>
</organism>
<keyword evidence="3 11" id="KW-1134">Transmembrane beta strand</keyword>
<keyword evidence="4" id="KW-0410">Iron transport</keyword>
<dbReference type="InterPro" id="IPR036942">
    <property type="entry name" value="Beta-barrel_TonB_sf"/>
</dbReference>
<name>A0A381DKC5_9BACT</name>
<evidence type="ECO:0000256" key="3">
    <source>
        <dbReference type="ARBA" id="ARBA00022452"/>
    </source>
</evidence>
<dbReference type="GO" id="GO:0006826">
    <property type="term" value="P:iron ion transport"/>
    <property type="evidence" value="ECO:0007669"/>
    <property type="project" value="UniProtKB-KW"/>
</dbReference>
<keyword evidence="10 11" id="KW-0998">Cell outer membrane</keyword>
<evidence type="ECO:0000256" key="1">
    <source>
        <dbReference type="ARBA" id="ARBA00004571"/>
    </source>
</evidence>
<sequence length="693" mass="78696">MRNLTLLLSLAVISQIYADTITLNTVKVTAQKIEENINDIPQSITVLDDVDIEEKRIDNIKKLYRFIPNTHTHSAAGINMINFRGINHSIFTNSNPVTFYINGVPQTNFYGYEAHFQNVDRIEILRGPQGTLYGKESIGGTINIITKEPNNEWSGDIGTEFAQDNTYTNNLNLGGALVDDKLFLTLGGYFYKTDGWLKNNYNDSNALNDEIYKLNSSLVYKPNERFNINLSFFKDKQDVSGYIPTIKKSPILTRKQAKKETSFDVDSFQKIDTYSSSLNLEYEFDDIKVGSLTTYKNTDIYAQFDADYSNGVNKFGTNLDNVIQYRDIEIDTFSQEIKLSSLNKDKFSWLAGLYYESENTNNKSLRYPLAHEFPIKEMDNPAKGKAKTYAIFGQGSYDILNDLTLTLGSRFQRIEKDMHSNAFSYPLHSNKGTLLYELNTDESYNKFLPKIALNYKINEDFNIYAGYSFGYLPGGINYFATSPAIGGHKFKPQTSDNYEVGFRGFFLDNSLMLGVNLFYMDIDDIHIYNEVIPGTWVVGNAKKATSKGIEIEAIYDINKNFKIDTNFGLVSAKYGDQKDVATGKNIKDNKIERTPAYTLNIGLSYNHNSGFYSRLDIYSQGKTYLNAANDKKQSPWVGADLRVGYMSGSFDIYAFVENIGNEEHINDITNGWIGSMVDFNKPRIFGVGARYYF</sequence>
<keyword evidence="2 11" id="KW-0813">Transport</keyword>
<evidence type="ECO:0000256" key="12">
    <source>
        <dbReference type="RuleBase" id="RU003357"/>
    </source>
</evidence>
<dbReference type="GO" id="GO:0009279">
    <property type="term" value="C:cell outer membrane"/>
    <property type="evidence" value="ECO:0007669"/>
    <property type="project" value="UniProtKB-SubCell"/>
</dbReference>
<keyword evidence="8 12" id="KW-0798">TonB box</keyword>
<comment type="similarity">
    <text evidence="11 12">Belongs to the TonB-dependent receptor family.</text>
</comment>
<evidence type="ECO:0000256" key="7">
    <source>
        <dbReference type="ARBA" id="ARBA00023065"/>
    </source>
</evidence>
<reference evidence="15 16" key="1">
    <citation type="submission" date="2018-06" db="EMBL/GenBank/DDBJ databases">
        <authorList>
            <consortium name="Pathogen Informatics"/>
            <person name="Doyle S."/>
        </authorList>
    </citation>
    <scope>NUCLEOTIDE SEQUENCE [LARGE SCALE GENOMIC DNA]</scope>
    <source>
        <strain evidence="15 16">NCTC12475</strain>
    </source>
</reference>
<keyword evidence="7" id="KW-0406">Ion transport</keyword>
<evidence type="ECO:0000256" key="10">
    <source>
        <dbReference type="ARBA" id="ARBA00023237"/>
    </source>
</evidence>
<dbReference type="SUPFAM" id="SSF56935">
    <property type="entry name" value="Porins"/>
    <property type="match status" value="1"/>
</dbReference>
<evidence type="ECO:0000256" key="4">
    <source>
        <dbReference type="ARBA" id="ARBA00022496"/>
    </source>
</evidence>